<dbReference type="InterPro" id="IPR035959">
    <property type="entry name" value="RutC-like_sf"/>
</dbReference>
<dbReference type="FunFam" id="3.30.1330.40:FF:000001">
    <property type="entry name" value="L-PSP family endoribonuclease"/>
    <property type="match status" value="1"/>
</dbReference>
<sequence>MALRTAVLTSNAPAPSPHLSQAIIHNGTAYSSGALGIDPKTRQLADGPYHQTVQALKNLEAILNEAGTSLHNGLKITIFVLTMDHYAEINKAYLEFFTVDPKPSRTCVAVAQLPLKGAHVEMEAIAAIPENKRASNL</sequence>
<reference evidence="2" key="1">
    <citation type="journal article" date="2020" name="BMC Genomics">
        <title>Correction to: Identification and distribution of gene clusters required for synthesis of sphingolipid metabolism inhibitors in diverse species of the filamentous fungus Fusarium.</title>
        <authorList>
            <person name="Kim H.S."/>
            <person name="Lohmar J.M."/>
            <person name="Busman M."/>
            <person name="Brown D.W."/>
            <person name="Naumann T.A."/>
            <person name="Divon H.H."/>
            <person name="Lysoe E."/>
            <person name="Uhlig S."/>
            <person name="Proctor R.H."/>
        </authorList>
    </citation>
    <scope>NUCLEOTIDE SEQUENCE</scope>
    <source>
        <strain evidence="2">NRRL 20472</strain>
    </source>
</reference>
<comment type="caution">
    <text evidence="2">The sequence shown here is derived from an EMBL/GenBank/DDBJ whole genome shotgun (WGS) entry which is preliminary data.</text>
</comment>
<dbReference type="Proteomes" id="UP000622797">
    <property type="component" value="Unassembled WGS sequence"/>
</dbReference>
<dbReference type="Pfam" id="PF01042">
    <property type="entry name" value="Ribonuc_L-PSP"/>
    <property type="match status" value="1"/>
</dbReference>
<evidence type="ECO:0000313" key="2">
    <source>
        <dbReference type="EMBL" id="KAF4971277.1"/>
    </source>
</evidence>
<dbReference type="PANTHER" id="PTHR11803">
    <property type="entry name" value="2-IMINOBUTANOATE/2-IMINOPROPANOATE DEAMINASE RIDA"/>
    <property type="match status" value="1"/>
</dbReference>
<evidence type="ECO:0000313" key="3">
    <source>
        <dbReference type="Proteomes" id="UP000622797"/>
    </source>
</evidence>
<dbReference type="AlphaFoldDB" id="A0A8H4U801"/>
<dbReference type="PANTHER" id="PTHR11803:SF42">
    <property type="entry name" value="MMF1"/>
    <property type="match status" value="1"/>
</dbReference>
<dbReference type="NCBIfam" id="TIGR00004">
    <property type="entry name" value="Rid family detoxifying hydrolase"/>
    <property type="match status" value="1"/>
</dbReference>
<dbReference type="EMBL" id="JABEXW010000098">
    <property type="protein sequence ID" value="KAF4971277.1"/>
    <property type="molecule type" value="Genomic_DNA"/>
</dbReference>
<dbReference type="GO" id="GO:0019239">
    <property type="term" value="F:deaminase activity"/>
    <property type="evidence" value="ECO:0007669"/>
    <property type="project" value="TreeGrafter"/>
</dbReference>
<dbReference type="SUPFAM" id="SSF55298">
    <property type="entry name" value="YjgF-like"/>
    <property type="match status" value="1"/>
</dbReference>
<comment type="similarity">
    <text evidence="1">Belongs to the RutC family.</text>
</comment>
<accession>A0A8H4U801</accession>
<dbReference type="GO" id="GO:0005829">
    <property type="term" value="C:cytosol"/>
    <property type="evidence" value="ECO:0007669"/>
    <property type="project" value="TreeGrafter"/>
</dbReference>
<organism evidence="2 3">
    <name type="scientific">Fusarium sarcochroum</name>
    <dbReference type="NCBI Taxonomy" id="1208366"/>
    <lineage>
        <taxon>Eukaryota</taxon>
        <taxon>Fungi</taxon>
        <taxon>Dikarya</taxon>
        <taxon>Ascomycota</taxon>
        <taxon>Pezizomycotina</taxon>
        <taxon>Sordariomycetes</taxon>
        <taxon>Hypocreomycetidae</taxon>
        <taxon>Hypocreales</taxon>
        <taxon>Nectriaceae</taxon>
        <taxon>Fusarium</taxon>
        <taxon>Fusarium lateritium species complex</taxon>
    </lineage>
</organism>
<dbReference type="CDD" id="cd00448">
    <property type="entry name" value="YjgF_YER057c_UK114_family"/>
    <property type="match status" value="1"/>
</dbReference>
<dbReference type="InterPro" id="IPR006175">
    <property type="entry name" value="YjgF/YER057c/UK114"/>
</dbReference>
<dbReference type="InterPro" id="IPR006056">
    <property type="entry name" value="RidA"/>
</dbReference>
<dbReference type="OrthoDB" id="309640at2759"/>
<name>A0A8H4U801_9HYPO</name>
<proteinExistence type="inferred from homology"/>
<keyword evidence="3" id="KW-1185">Reference proteome</keyword>
<protein>
    <submittedName>
        <fullName evidence="2">Uncharacterized protein</fullName>
    </submittedName>
</protein>
<reference evidence="2" key="2">
    <citation type="submission" date="2020-05" db="EMBL/GenBank/DDBJ databases">
        <authorList>
            <person name="Kim H.-S."/>
            <person name="Proctor R.H."/>
            <person name="Brown D.W."/>
        </authorList>
    </citation>
    <scope>NUCLEOTIDE SEQUENCE</scope>
    <source>
        <strain evidence="2">NRRL 20472</strain>
    </source>
</reference>
<gene>
    <name evidence="2" type="ORF">FSARC_1847</name>
</gene>
<evidence type="ECO:0000256" key="1">
    <source>
        <dbReference type="ARBA" id="ARBA00010552"/>
    </source>
</evidence>
<dbReference type="GO" id="GO:0005739">
    <property type="term" value="C:mitochondrion"/>
    <property type="evidence" value="ECO:0007669"/>
    <property type="project" value="TreeGrafter"/>
</dbReference>
<dbReference type="Gene3D" id="3.30.1330.40">
    <property type="entry name" value="RutC-like"/>
    <property type="match status" value="1"/>
</dbReference>